<evidence type="ECO:0000313" key="2">
    <source>
        <dbReference type="EMBL" id="KFB52322.1"/>
    </source>
</evidence>
<proteinExistence type="predicted"/>
<keyword evidence="1" id="KW-1133">Transmembrane helix</keyword>
<reference evidence="3" key="2">
    <citation type="submission" date="2020-05" db="UniProtKB">
        <authorList>
            <consortium name="EnsemblMetazoa"/>
        </authorList>
    </citation>
    <scope>IDENTIFICATION</scope>
</reference>
<dbReference type="VEuPathDB" id="VectorBase:ASIC020521"/>
<name>A0A084WQ28_ANOSI</name>
<feature type="transmembrane region" description="Helical" evidence="1">
    <location>
        <begin position="20"/>
        <end position="41"/>
    </location>
</feature>
<dbReference type="EMBL" id="KE525370">
    <property type="protein sequence ID" value="KFB52322.1"/>
    <property type="molecule type" value="Genomic_DNA"/>
</dbReference>
<evidence type="ECO:0000313" key="3">
    <source>
        <dbReference type="EnsemblMetazoa" id="ASIC020521-PA"/>
    </source>
</evidence>
<protein>
    <submittedName>
        <fullName evidence="2 3">Uncharacterized protein</fullName>
    </submittedName>
</protein>
<keyword evidence="1" id="KW-0472">Membrane</keyword>
<dbReference type="EnsemblMetazoa" id="ASIC020521-RA">
    <property type="protein sequence ID" value="ASIC020521-PA"/>
    <property type="gene ID" value="ASIC020521"/>
</dbReference>
<keyword evidence="1" id="KW-0812">Transmembrane</keyword>
<gene>
    <name evidence="2" type="ORF">ZHAS_00020521</name>
</gene>
<reference evidence="2 4" key="1">
    <citation type="journal article" date="2014" name="BMC Genomics">
        <title>Genome sequence of Anopheles sinensis provides insight into genetics basis of mosquito competence for malaria parasites.</title>
        <authorList>
            <person name="Zhou D."/>
            <person name="Zhang D."/>
            <person name="Ding G."/>
            <person name="Shi L."/>
            <person name="Hou Q."/>
            <person name="Ye Y."/>
            <person name="Xu Y."/>
            <person name="Zhou H."/>
            <person name="Xiong C."/>
            <person name="Li S."/>
            <person name="Yu J."/>
            <person name="Hong S."/>
            <person name="Yu X."/>
            <person name="Zou P."/>
            <person name="Chen C."/>
            <person name="Chang X."/>
            <person name="Wang W."/>
            <person name="Lv Y."/>
            <person name="Sun Y."/>
            <person name="Ma L."/>
            <person name="Shen B."/>
            <person name="Zhu C."/>
        </authorList>
    </citation>
    <scope>NUCLEOTIDE SEQUENCE [LARGE SCALE GENOMIC DNA]</scope>
</reference>
<dbReference type="Proteomes" id="UP000030765">
    <property type="component" value="Unassembled WGS sequence"/>
</dbReference>
<sequence>MEENRDTLVQLSKRQWINEFIVHVNLILAAMGWPRVSWWVAGARVQALMSYDCTTTTVPMNKVQFISRRPRGRAIRTIWTHASAVSRAPGSGSGVIFEYGSGNGTMQQHVQ</sequence>
<dbReference type="EMBL" id="ATLV01025163">
    <property type="status" value="NOT_ANNOTATED_CDS"/>
    <property type="molecule type" value="Genomic_DNA"/>
</dbReference>
<evidence type="ECO:0000256" key="1">
    <source>
        <dbReference type="SAM" id="Phobius"/>
    </source>
</evidence>
<organism evidence="2">
    <name type="scientific">Anopheles sinensis</name>
    <name type="common">Mosquito</name>
    <dbReference type="NCBI Taxonomy" id="74873"/>
    <lineage>
        <taxon>Eukaryota</taxon>
        <taxon>Metazoa</taxon>
        <taxon>Ecdysozoa</taxon>
        <taxon>Arthropoda</taxon>
        <taxon>Hexapoda</taxon>
        <taxon>Insecta</taxon>
        <taxon>Pterygota</taxon>
        <taxon>Neoptera</taxon>
        <taxon>Endopterygota</taxon>
        <taxon>Diptera</taxon>
        <taxon>Nematocera</taxon>
        <taxon>Culicoidea</taxon>
        <taxon>Culicidae</taxon>
        <taxon>Anophelinae</taxon>
        <taxon>Anopheles</taxon>
    </lineage>
</organism>
<keyword evidence="4" id="KW-1185">Reference proteome</keyword>
<dbReference type="AlphaFoldDB" id="A0A084WQ28"/>
<evidence type="ECO:0000313" key="4">
    <source>
        <dbReference type="Proteomes" id="UP000030765"/>
    </source>
</evidence>
<accession>A0A084WQ28</accession>